<organism evidence="1 2">
    <name type="scientific">Caerostris extrusa</name>
    <name type="common">Bark spider</name>
    <name type="synonym">Caerostris bankana</name>
    <dbReference type="NCBI Taxonomy" id="172846"/>
    <lineage>
        <taxon>Eukaryota</taxon>
        <taxon>Metazoa</taxon>
        <taxon>Ecdysozoa</taxon>
        <taxon>Arthropoda</taxon>
        <taxon>Chelicerata</taxon>
        <taxon>Arachnida</taxon>
        <taxon>Araneae</taxon>
        <taxon>Araneomorphae</taxon>
        <taxon>Entelegynae</taxon>
        <taxon>Araneoidea</taxon>
        <taxon>Araneidae</taxon>
        <taxon>Caerostris</taxon>
    </lineage>
</organism>
<dbReference type="AlphaFoldDB" id="A0AAV4NJ81"/>
<protein>
    <submittedName>
        <fullName evidence="1">Uncharacterized protein</fullName>
    </submittedName>
</protein>
<comment type="caution">
    <text evidence="1">The sequence shown here is derived from an EMBL/GenBank/DDBJ whole genome shotgun (WGS) entry which is preliminary data.</text>
</comment>
<dbReference type="Proteomes" id="UP001054945">
    <property type="component" value="Unassembled WGS sequence"/>
</dbReference>
<sequence length="132" mass="15236">MKHCLSGFASKSRISIKQQDYKTVLKLYEELREVIILADSFFIFPAFIFCTDRDDWRLLVWLRDCILSLWRLGDINICPHWDTALFLDVVNGNSAIRCSQRCCRISARNCSVAAWLVSTMLPGVKDQDSSRV</sequence>
<reference evidence="1 2" key="1">
    <citation type="submission" date="2021-06" db="EMBL/GenBank/DDBJ databases">
        <title>Caerostris extrusa draft genome.</title>
        <authorList>
            <person name="Kono N."/>
            <person name="Arakawa K."/>
        </authorList>
    </citation>
    <scope>NUCLEOTIDE SEQUENCE [LARGE SCALE GENOMIC DNA]</scope>
</reference>
<accession>A0AAV4NJ81</accession>
<evidence type="ECO:0000313" key="1">
    <source>
        <dbReference type="EMBL" id="GIX84820.1"/>
    </source>
</evidence>
<keyword evidence="2" id="KW-1185">Reference proteome</keyword>
<proteinExistence type="predicted"/>
<name>A0AAV4NJ81_CAEEX</name>
<dbReference type="EMBL" id="BPLR01021003">
    <property type="protein sequence ID" value="GIX84820.1"/>
    <property type="molecule type" value="Genomic_DNA"/>
</dbReference>
<gene>
    <name evidence="1" type="ORF">CEXT_469791</name>
</gene>
<evidence type="ECO:0000313" key="2">
    <source>
        <dbReference type="Proteomes" id="UP001054945"/>
    </source>
</evidence>